<dbReference type="EMBL" id="WRXP01002906">
    <property type="protein sequence ID" value="KAF1001720.1"/>
    <property type="molecule type" value="Genomic_DNA"/>
</dbReference>
<evidence type="ECO:0000313" key="5">
    <source>
        <dbReference type="EMBL" id="KAF1001720.1"/>
    </source>
</evidence>
<protein>
    <recommendedName>
        <fullName evidence="4">MSP domain-containing protein</fullName>
    </recommendedName>
</protein>
<dbReference type="GO" id="GO:0005886">
    <property type="term" value="C:plasma membrane"/>
    <property type="evidence" value="ECO:0007669"/>
    <property type="project" value="TreeGrafter"/>
</dbReference>
<dbReference type="PANTHER" id="PTHR10809">
    <property type="entry name" value="VESICLE-ASSOCIATED MEMBRANE PROTEIN-ASSOCIATED PROTEIN"/>
    <property type="match status" value="1"/>
</dbReference>
<keyword evidence="3" id="KW-0472">Membrane</keyword>
<dbReference type="InterPro" id="IPR013783">
    <property type="entry name" value="Ig-like_fold"/>
</dbReference>
<keyword evidence="3" id="KW-1133">Transmembrane helix</keyword>
<dbReference type="GO" id="GO:0061817">
    <property type="term" value="P:endoplasmic reticulum-plasma membrane tethering"/>
    <property type="evidence" value="ECO:0007669"/>
    <property type="project" value="TreeGrafter"/>
</dbReference>
<proteinExistence type="inferred from homology"/>
<feature type="transmembrane region" description="Helical" evidence="3">
    <location>
        <begin position="305"/>
        <end position="325"/>
    </location>
</feature>
<gene>
    <name evidence="5" type="ORF">AG4045_023818</name>
</gene>
<reference evidence="5" key="1">
    <citation type="submission" date="2020-01" db="EMBL/GenBank/DDBJ databases">
        <title>The Celery Genome Sequence Reveals Sequential Paleo-tetraploidization, Resistance Gene Elimination, Karyotype Evolution, and Functional Innovation in Apiales.</title>
        <authorList>
            <person name="Song X."/>
        </authorList>
    </citation>
    <scope>NUCLEOTIDE SEQUENCE</scope>
    <source>
        <tissue evidence="5">Leaf</tissue>
    </source>
</reference>
<organism evidence="5 6">
    <name type="scientific">Apium graveolens</name>
    <name type="common">Celery</name>
    <dbReference type="NCBI Taxonomy" id="4045"/>
    <lineage>
        <taxon>Eukaryota</taxon>
        <taxon>Viridiplantae</taxon>
        <taxon>Streptophyta</taxon>
        <taxon>Embryophyta</taxon>
        <taxon>Tracheophyta</taxon>
        <taxon>Spermatophyta</taxon>
        <taxon>Magnoliopsida</taxon>
        <taxon>eudicotyledons</taxon>
        <taxon>Gunneridae</taxon>
        <taxon>Pentapetalae</taxon>
        <taxon>asterids</taxon>
        <taxon>campanulids</taxon>
        <taxon>Apiales</taxon>
        <taxon>Apiaceae</taxon>
        <taxon>Apioideae</taxon>
        <taxon>apioid superclade</taxon>
        <taxon>Apieae</taxon>
        <taxon>Apium</taxon>
    </lineage>
</organism>
<dbReference type="PIRSF" id="PIRSF019693">
    <property type="entry name" value="VAMP-associated"/>
    <property type="match status" value="1"/>
</dbReference>
<sequence>MSTELLEIQPQELRFIFELKKQCSCSVRLVNKTNQHVAFKVKTTSPKKYCVRPNTGVLSPRAICDFTVTMQELRVIPPDMLCRDKFLLQCAMVVAGTTEEDITSATFSKDGKYVEEKKLRVILVSPPNYPISSPVNKRLKQVQYNEVLIPEDQNPNSIENFSPRQTVIENMKKNKLDGAVDSKPTTKENIPKLMLSKDVVHEKKDCINSKMVKEIEELKVVKDIEDHKPLNDVKSEIMMDGDKLKLGKDIEEVKSKIRKFEIKLNEAERTISKLTEEKRLSTQDRENLQQELALLRSKRTELEPGFPLLFVCMVALVSSFFGYLLQKP</sequence>
<keyword evidence="2" id="KW-0175">Coiled coil</keyword>
<dbReference type="Gene3D" id="2.60.40.10">
    <property type="entry name" value="Immunoglobulins"/>
    <property type="match status" value="1"/>
</dbReference>
<dbReference type="GO" id="GO:0090158">
    <property type="term" value="P:endoplasmic reticulum membrane organization"/>
    <property type="evidence" value="ECO:0007669"/>
    <property type="project" value="TreeGrafter"/>
</dbReference>
<name>A0A6L5B811_APIGR</name>
<comment type="caution">
    <text evidence="5">The sequence shown here is derived from an EMBL/GenBank/DDBJ whole genome shotgun (WGS) entry which is preliminary data.</text>
</comment>
<keyword evidence="6" id="KW-1185">Reference proteome</keyword>
<dbReference type="InterPro" id="IPR000535">
    <property type="entry name" value="MSP_dom"/>
</dbReference>
<dbReference type="InterPro" id="IPR016763">
    <property type="entry name" value="VAP"/>
</dbReference>
<evidence type="ECO:0000256" key="3">
    <source>
        <dbReference type="SAM" id="Phobius"/>
    </source>
</evidence>
<dbReference type="GO" id="GO:0005789">
    <property type="term" value="C:endoplasmic reticulum membrane"/>
    <property type="evidence" value="ECO:0007669"/>
    <property type="project" value="InterPro"/>
</dbReference>
<dbReference type="PANTHER" id="PTHR10809:SF45">
    <property type="entry name" value="VESICLE-ASSOCIATED PROTEIN 2-2"/>
    <property type="match status" value="1"/>
</dbReference>
<feature type="domain" description="MSP" evidence="4">
    <location>
        <begin position="5"/>
        <end position="124"/>
    </location>
</feature>
<dbReference type="PROSITE" id="PS50202">
    <property type="entry name" value="MSP"/>
    <property type="match status" value="1"/>
</dbReference>
<accession>A0A6L5B811</accession>
<comment type="similarity">
    <text evidence="1">Belongs to the VAMP-associated protein (VAP) (TC 9.B.17) family.</text>
</comment>
<dbReference type="Proteomes" id="UP000593563">
    <property type="component" value="Unassembled WGS sequence"/>
</dbReference>
<feature type="coiled-coil region" evidence="2">
    <location>
        <begin position="250"/>
        <end position="298"/>
    </location>
</feature>
<evidence type="ECO:0000259" key="4">
    <source>
        <dbReference type="PROSITE" id="PS50202"/>
    </source>
</evidence>
<dbReference type="Pfam" id="PF00635">
    <property type="entry name" value="Motile_Sperm"/>
    <property type="match status" value="1"/>
</dbReference>
<evidence type="ECO:0000313" key="6">
    <source>
        <dbReference type="Proteomes" id="UP000593563"/>
    </source>
</evidence>
<keyword evidence="3" id="KW-0812">Transmembrane</keyword>
<evidence type="ECO:0000256" key="1">
    <source>
        <dbReference type="ARBA" id="ARBA00008932"/>
    </source>
</evidence>
<evidence type="ECO:0000256" key="2">
    <source>
        <dbReference type="SAM" id="Coils"/>
    </source>
</evidence>
<dbReference type="SUPFAM" id="SSF49354">
    <property type="entry name" value="PapD-like"/>
    <property type="match status" value="1"/>
</dbReference>
<dbReference type="InterPro" id="IPR008962">
    <property type="entry name" value="PapD-like_sf"/>
</dbReference>
<dbReference type="FunFam" id="2.60.40.10:FF:000813">
    <property type="entry name" value="Vesicle-associated protein 1-1"/>
    <property type="match status" value="1"/>
</dbReference>
<dbReference type="AlphaFoldDB" id="A0A6L5B811"/>